<dbReference type="EMBL" id="JAAVLN010000001">
    <property type="protein sequence ID" value="NKC03213.1"/>
    <property type="molecule type" value="Genomic_DNA"/>
</dbReference>
<evidence type="ECO:0000313" key="1">
    <source>
        <dbReference type="EMBL" id="NKC03213.1"/>
    </source>
</evidence>
<dbReference type="Proteomes" id="UP000704467">
    <property type="component" value="Unassembled WGS sequence"/>
</dbReference>
<reference evidence="1 2" key="1">
    <citation type="submission" date="2020-03" db="EMBL/GenBank/DDBJ databases">
        <title>Whole genome sequencing of clinical and environmental type strains of Ochrobactrum.</title>
        <authorList>
            <person name="Dharne M."/>
        </authorList>
    </citation>
    <scope>NUCLEOTIDE SEQUENCE [LARGE SCALE GENOMIC DNA]</scope>
    <source>
        <strain evidence="1 2">CIP 109452</strain>
    </source>
</reference>
<sequence length="124" mass="13199">MSLTSLFDNLYKDGYLKADTNERLNIVANNINRILVKGRKSDVPGAMYPLGEAVSGHLNVPVSTYEPIGGVLYDTASIVRGKSSLVVAGVARATGQKTSSLYPATVHSYDAAGYSGLFGAPWEM</sequence>
<keyword evidence="2" id="KW-1185">Reference proteome</keyword>
<protein>
    <submittedName>
        <fullName evidence="1">Uncharacterized protein</fullName>
    </submittedName>
</protein>
<organism evidence="1 2">
    <name type="scientific">Brucella haematophila</name>
    <dbReference type="NCBI Taxonomy" id="419474"/>
    <lineage>
        <taxon>Bacteria</taxon>
        <taxon>Pseudomonadati</taxon>
        <taxon>Pseudomonadota</taxon>
        <taxon>Alphaproteobacteria</taxon>
        <taxon>Hyphomicrobiales</taxon>
        <taxon>Brucellaceae</taxon>
        <taxon>Brucella/Ochrobactrum group</taxon>
        <taxon>Brucella</taxon>
    </lineage>
</organism>
<accession>A0ABX1DNL2</accession>
<evidence type="ECO:0000313" key="2">
    <source>
        <dbReference type="Proteomes" id="UP000704467"/>
    </source>
</evidence>
<comment type="caution">
    <text evidence="1">The sequence shown here is derived from an EMBL/GenBank/DDBJ whole genome shotgun (WGS) entry which is preliminary data.</text>
</comment>
<name>A0ABX1DNL2_9HYPH</name>
<proteinExistence type="predicted"/>
<gene>
    <name evidence="1" type="ORF">HED55_07135</name>
</gene>